<protein>
    <submittedName>
        <fullName evidence="1">Uncharacterized protein</fullName>
    </submittedName>
</protein>
<dbReference type="Proteomes" id="UP000318616">
    <property type="component" value="Unassembled WGS sequence"/>
</dbReference>
<comment type="caution">
    <text evidence="1">The sequence shown here is derived from an EMBL/GenBank/DDBJ whole genome shotgun (WGS) entry which is preliminary data.</text>
</comment>
<dbReference type="AlphaFoldDB" id="A0A552M130"/>
<evidence type="ECO:0000313" key="1">
    <source>
        <dbReference type="EMBL" id="TRV26176.1"/>
    </source>
</evidence>
<organism evidence="1 2">
    <name type="scientific">Microcystis wesenbergii Mw_MB_S_20031200_S109D</name>
    <dbReference type="NCBI Taxonomy" id="2486241"/>
    <lineage>
        <taxon>Bacteria</taxon>
        <taxon>Bacillati</taxon>
        <taxon>Cyanobacteriota</taxon>
        <taxon>Cyanophyceae</taxon>
        <taxon>Oscillatoriophycideae</taxon>
        <taxon>Chroococcales</taxon>
        <taxon>Microcystaceae</taxon>
        <taxon>Microcystis</taxon>
    </lineage>
</organism>
<dbReference type="EMBL" id="SFAP01000087">
    <property type="protein sequence ID" value="TRV26176.1"/>
    <property type="molecule type" value="Genomic_DNA"/>
</dbReference>
<accession>A0A552M130</accession>
<sequence>MTLDERIKKHRKTIEDIEEDIEWLKKSQFAINSGTKPNGYDNEYLIKRQNENIIMYKGFITELQNEGA</sequence>
<evidence type="ECO:0000313" key="2">
    <source>
        <dbReference type="Proteomes" id="UP000318616"/>
    </source>
</evidence>
<proteinExistence type="predicted"/>
<gene>
    <name evidence="1" type="ORF">EWV88_06735</name>
</gene>
<reference evidence="1 2" key="1">
    <citation type="submission" date="2019-01" db="EMBL/GenBank/DDBJ databases">
        <title>Coherence of Microcystis species and biogeography revealed through population genomics.</title>
        <authorList>
            <person name="Perez-Carrascal O.M."/>
            <person name="Terrat Y."/>
            <person name="Giani A."/>
            <person name="Fortin N."/>
            <person name="Tromas N."/>
            <person name="Shapiro B.J."/>
        </authorList>
    </citation>
    <scope>NUCLEOTIDE SEQUENCE [LARGE SCALE GENOMIC DNA]</scope>
    <source>
        <strain evidence="1">Mw_MB_S_20031200_S109D</strain>
    </source>
</reference>
<name>A0A552M130_9CHRO</name>